<protein>
    <submittedName>
        <fullName evidence="4">Sialate O-acetylesterase</fullName>
    </submittedName>
</protein>
<dbReference type="OrthoDB" id="9816001at2"/>
<evidence type="ECO:0000256" key="2">
    <source>
        <dbReference type="SAM" id="SignalP"/>
    </source>
</evidence>
<evidence type="ECO:0000259" key="3">
    <source>
        <dbReference type="Pfam" id="PF03629"/>
    </source>
</evidence>
<dbReference type="InterPro" id="IPR005181">
    <property type="entry name" value="SASA"/>
</dbReference>
<dbReference type="PANTHER" id="PTHR22901">
    <property type="entry name" value="SIALATE O-ACETYLESTERASE"/>
    <property type="match status" value="1"/>
</dbReference>
<organism evidence="4 5">
    <name type="scientific">Chryseobacterium gambrini</name>
    <dbReference type="NCBI Taxonomy" id="373672"/>
    <lineage>
        <taxon>Bacteria</taxon>
        <taxon>Pseudomonadati</taxon>
        <taxon>Bacteroidota</taxon>
        <taxon>Flavobacteriia</taxon>
        <taxon>Flavobacteriales</taxon>
        <taxon>Weeksellaceae</taxon>
        <taxon>Chryseobacterium group</taxon>
        <taxon>Chryseobacterium</taxon>
    </lineage>
</organism>
<keyword evidence="2" id="KW-0732">Signal</keyword>
<keyword evidence="1" id="KW-0378">Hydrolase</keyword>
<proteinExistence type="predicted"/>
<feature type="domain" description="Sialate O-acetylesterase" evidence="3">
    <location>
        <begin position="103"/>
        <end position="349"/>
    </location>
</feature>
<dbReference type="InterPro" id="IPR036514">
    <property type="entry name" value="SGNH_hydro_sf"/>
</dbReference>
<sequence>MKFIISLFSLFLTNLLFANINLPAIFTDNMVLQRNAEIVIWGNANPKEEITLKGDFLDKEYKFVTGNDAVFKFIIPTGKEGGPYTFTLKGYNEVKLKNVMLGEVWLISGQSNMEYTPAWGMKDADAEIAKANFPDIRFFTVPKLSSSYPQNNLFGSWVSCNPDTMKNFSAIGYFFAQKIQENLNGVPVGIISSAWGGSPAELWTPENVFRQNPQLAENYKKLGSSEYYPSQMSGAYNAMIFPLNPYKIKGALWYQGETNTGNAEGYTDLLSSMIQSWRQAKGEEFPFYIIQIAKYTGWGDTTVKIQNSQRTVSETVKNSDLVITSDLDRTDDIHPKNKKPVGIRMANLILKNVYGKNNGLVESPKLKNVEYKGNKAILSFDFADGLHFKNKESKLFEIAGTEGQFVPATAVIKGNQIILESKEVKNPVNVRYDWSNTAVPDLFNKSELPASSFSTEKIK</sequence>
<feature type="chain" id="PRO_5009944028" evidence="2">
    <location>
        <begin position="19"/>
        <end position="459"/>
    </location>
</feature>
<reference evidence="4 5" key="1">
    <citation type="submission" date="2017-01" db="EMBL/GenBank/DDBJ databases">
        <authorList>
            <person name="Mah S.A."/>
            <person name="Swanson W.J."/>
            <person name="Moy G.W."/>
            <person name="Vacquier V.D."/>
        </authorList>
    </citation>
    <scope>NUCLEOTIDE SEQUENCE [LARGE SCALE GENOMIC DNA]</scope>
    <source>
        <strain evidence="4 5">DSM 18014</strain>
    </source>
</reference>
<evidence type="ECO:0000256" key="1">
    <source>
        <dbReference type="ARBA" id="ARBA00022801"/>
    </source>
</evidence>
<dbReference type="AlphaFoldDB" id="A0A1N7QRR7"/>
<dbReference type="GO" id="GO:0001681">
    <property type="term" value="F:sialate O-acetylesterase activity"/>
    <property type="evidence" value="ECO:0007669"/>
    <property type="project" value="InterPro"/>
</dbReference>
<dbReference type="RefSeq" id="WP_076395952.1">
    <property type="nucleotide sequence ID" value="NZ_FTOV01000016.1"/>
</dbReference>
<dbReference type="EMBL" id="FTOV01000016">
    <property type="protein sequence ID" value="SIT25615.1"/>
    <property type="molecule type" value="Genomic_DNA"/>
</dbReference>
<dbReference type="SUPFAM" id="SSF52266">
    <property type="entry name" value="SGNH hydrolase"/>
    <property type="match status" value="1"/>
</dbReference>
<evidence type="ECO:0000313" key="5">
    <source>
        <dbReference type="Proteomes" id="UP000185781"/>
    </source>
</evidence>
<dbReference type="Gene3D" id="3.40.50.1110">
    <property type="entry name" value="SGNH hydrolase"/>
    <property type="match status" value="1"/>
</dbReference>
<accession>A0A1N7QRR7</accession>
<dbReference type="GO" id="GO:0005975">
    <property type="term" value="P:carbohydrate metabolic process"/>
    <property type="evidence" value="ECO:0007669"/>
    <property type="project" value="TreeGrafter"/>
</dbReference>
<dbReference type="PANTHER" id="PTHR22901:SF0">
    <property type="entry name" value="SIALATE O-ACETYLESTERASE"/>
    <property type="match status" value="1"/>
</dbReference>
<feature type="signal peptide" evidence="2">
    <location>
        <begin position="1"/>
        <end position="18"/>
    </location>
</feature>
<dbReference type="Proteomes" id="UP000185781">
    <property type="component" value="Unassembled WGS sequence"/>
</dbReference>
<evidence type="ECO:0000313" key="4">
    <source>
        <dbReference type="EMBL" id="SIT25615.1"/>
    </source>
</evidence>
<gene>
    <name evidence="4" type="ORF">SAMN05421785_11659</name>
</gene>
<name>A0A1N7QRR7_9FLAO</name>
<dbReference type="Pfam" id="PF03629">
    <property type="entry name" value="SASA"/>
    <property type="match status" value="1"/>
</dbReference>
<dbReference type="InterPro" id="IPR039329">
    <property type="entry name" value="SIAE"/>
</dbReference>
<dbReference type="STRING" id="373672.SAMN05421785_11659"/>